<organism evidence="5">
    <name type="scientific">Candidatus Heimdallarchaeum endolithica</name>
    <dbReference type="NCBI Taxonomy" id="2876572"/>
    <lineage>
        <taxon>Archaea</taxon>
        <taxon>Promethearchaeati</taxon>
        <taxon>Candidatus Heimdallarchaeota</taxon>
        <taxon>Candidatus Heimdallarchaeia (ex Rinke et al. 2021) (nom. nud.)</taxon>
        <taxon>Candidatus Heimdallarchaeales</taxon>
        <taxon>Candidatus Heimdallarchaeaceae</taxon>
        <taxon>Candidatus Heimdallarchaeum</taxon>
    </lineage>
</organism>
<proteinExistence type="inferred from homology"/>
<keyword evidence="2" id="KW-0285">Flavoprotein</keyword>
<comment type="cofactor">
    <cofactor evidence="1">
        <name>FMN</name>
        <dbReference type="ChEBI" id="CHEBI:58210"/>
    </cofactor>
</comment>
<dbReference type="InterPro" id="IPR052174">
    <property type="entry name" value="Flavoredoxin"/>
</dbReference>
<evidence type="ECO:0000313" key="5">
    <source>
        <dbReference type="EMBL" id="UJG42503.1"/>
    </source>
</evidence>
<feature type="domain" description="Flavin reductase like" evidence="4">
    <location>
        <begin position="13"/>
        <end position="154"/>
    </location>
</feature>
<name>A0A9Y1BNW9_9ARCH</name>
<evidence type="ECO:0000256" key="1">
    <source>
        <dbReference type="ARBA" id="ARBA00001917"/>
    </source>
</evidence>
<dbReference type="AlphaFoldDB" id="A0A9Y1BNW9"/>
<dbReference type="PANTHER" id="PTHR43567:SF1">
    <property type="entry name" value="FLAVOREDOXIN"/>
    <property type="match status" value="1"/>
</dbReference>
<accession>A0A9Y1BNW9</accession>
<dbReference type="Gene3D" id="2.30.110.10">
    <property type="entry name" value="Electron Transport, Fmn-binding Protein, Chain A"/>
    <property type="match status" value="1"/>
</dbReference>
<dbReference type="InterPro" id="IPR012349">
    <property type="entry name" value="Split_barrel_FMN-bd"/>
</dbReference>
<gene>
    <name evidence="5" type="ORF">K9W46_08865</name>
</gene>
<evidence type="ECO:0000256" key="3">
    <source>
        <dbReference type="ARBA" id="ARBA00038054"/>
    </source>
</evidence>
<dbReference type="SMART" id="SM00903">
    <property type="entry name" value="Flavin_Reduct"/>
    <property type="match status" value="1"/>
</dbReference>
<reference evidence="5" key="1">
    <citation type="journal article" date="2022" name="Nat. Microbiol.">
        <title>Unique mobile elements and scalable gene flow at the prokaryote-eukaryote boundary revealed by circularized Asgard archaea genomes.</title>
        <authorList>
            <person name="Wu F."/>
            <person name="Speth D.R."/>
            <person name="Philosof A."/>
            <person name="Cremiere A."/>
            <person name="Narayanan A."/>
            <person name="Barco R.A."/>
            <person name="Connon S.A."/>
            <person name="Amend J.P."/>
            <person name="Antoshechkin I.A."/>
            <person name="Orphan V.J."/>
        </authorList>
    </citation>
    <scope>NUCLEOTIDE SEQUENCE</scope>
    <source>
        <strain evidence="5">PR6</strain>
    </source>
</reference>
<dbReference type="InterPro" id="IPR002563">
    <property type="entry name" value="Flavin_Rdtase-like_dom"/>
</dbReference>
<dbReference type="Proteomes" id="UP001200513">
    <property type="component" value="Chromosome"/>
</dbReference>
<evidence type="ECO:0000256" key="2">
    <source>
        <dbReference type="ARBA" id="ARBA00022630"/>
    </source>
</evidence>
<dbReference type="GO" id="GO:0010181">
    <property type="term" value="F:FMN binding"/>
    <property type="evidence" value="ECO:0007669"/>
    <property type="project" value="InterPro"/>
</dbReference>
<sequence>MKHELEKISPYLFPNPALLISCKSSNKESIITLSWVGTSCSEPPMVSIGIRPTRYSYNIIKESGEFVINVPTSEMIEKVKFCGTKSGKDVDKWMKCNFTKEKPSKVNTPLIKECPVNIECTVKKIIELGSHHLFIAEIVAVHMDENWRKSKYEGMVTYSLGQYGKTVPL</sequence>
<dbReference type="PANTHER" id="PTHR43567">
    <property type="entry name" value="FLAVOREDOXIN-RELATED-RELATED"/>
    <property type="match status" value="1"/>
</dbReference>
<dbReference type="Pfam" id="PF01613">
    <property type="entry name" value="Flavin_Reduct"/>
    <property type="match status" value="1"/>
</dbReference>
<dbReference type="PROSITE" id="PS51257">
    <property type="entry name" value="PROKAR_LIPOPROTEIN"/>
    <property type="match status" value="1"/>
</dbReference>
<dbReference type="SUPFAM" id="SSF50475">
    <property type="entry name" value="FMN-binding split barrel"/>
    <property type="match status" value="1"/>
</dbReference>
<comment type="similarity">
    <text evidence="3">Belongs to the flavoredoxin family.</text>
</comment>
<evidence type="ECO:0000259" key="4">
    <source>
        <dbReference type="SMART" id="SM00903"/>
    </source>
</evidence>
<protein>
    <submittedName>
        <fullName evidence="5">Flavin reductase family protein</fullName>
    </submittedName>
</protein>
<dbReference type="EMBL" id="CP084167">
    <property type="protein sequence ID" value="UJG42503.1"/>
    <property type="molecule type" value="Genomic_DNA"/>
</dbReference>